<organism evidence="3 4">
    <name type="scientific">Listeria cornellensis FSL F6-0969</name>
    <dbReference type="NCBI Taxonomy" id="1265820"/>
    <lineage>
        <taxon>Bacteria</taxon>
        <taxon>Bacillati</taxon>
        <taxon>Bacillota</taxon>
        <taxon>Bacilli</taxon>
        <taxon>Bacillales</taxon>
        <taxon>Listeriaceae</taxon>
        <taxon>Listeria</taxon>
    </lineage>
</organism>
<dbReference type="EMBL" id="AODE01000018">
    <property type="protein sequence ID" value="EUJ30219.1"/>
    <property type="molecule type" value="Genomic_DNA"/>
</dbReference>
<evidence type="ECO:0000313" key="3">
    <source>
        <dbReference type="EMBL" id="EUJ30219.1"/>
    </source>
</evidence>
<dbReference type="AlphaFoldDB" id="W7BTY8"/>
<reference evidence="3 4" key="1">
    <citation type="journal article" date="2014" name="Int. J. Syst. Evol. Microbiol.">
        <title>Listeria floridensis sp. nov., Listeria aquatica sp. nov., Listeria cornellensis sp. nov., Listeria riparia sp. nov. and Listeria grandensis sp. nov., from agricultural and natural environments.</title>
        <authorList>
            <person name="den Bakker H.C."/>
            <person name="Warchocki S."/>
            <person name="Wright E.M."/>
            <person name="Allred A.F."/>
            <person name="Ahlstrom C."/>
            <person name="Manuel C.S."/>
            <person name="Stasiewicz M.J."/>
            <person name="Burrell A."/>
            <person name="Roof S."/>
            <person name="Strawn L."/>
            <person name="Fortes E.D."/>
            <person name="Nightingale K.K."/>
            <person name="Kephart D."/>
            <person name="Wiedmann M."/>
        </authorList>
    </citation>
    <scope>NUCLEOTIDE SEQUENCE [LARGE SCALE GENOMIC DNA]</scope>
    <source>
        <strain evidence="4">FSL F6-969</strain>
    </source>
</reference>
<dbReference type="SUPFAM" id="SSF53756">
    <property type="entry name" value="UDP-Glycosyltransferase/glycogen phosphorylase"/>
    <property type="match status" value="1"/>
</dbReference>
<dbReference type="STRING" id="1265820.PCORN_08942"/>
<comment type="caution">
    <text evidence="3">The sequence shown here is derived from an EMBL/GenBank/DDBJ whole genome shotgun (WGS) entry which is preliminary data.</text>
</comment>
<keyword evidence="1 3" id="KW-0808">Transferase</keyword>
<dbReference type="PANTHER" id="PTHR46401:SF2">
    <property type="entry name" value="GLYCOSYLTRANSFERASE WBBK-RELATED"/>
    <property type="match status" value="1"/>
</dbReference>
<dbReference type="GO" id="GO:0016757">
    <property type="term" value="F:glycosyltransferase activity"/>
    <property type="evidence" value="ECO:0007669"/>
    <property type="project" value="InterPro"/>
</dbReference>
<protein>
    <submittedName>
        <fullName evidence="3">Group 1 glycosyl transferase</fullName>
    </submittedName>
</protein>
<dbReference type="GO" id="GO:0009103">
    <property type="term" value="P:lipopolysaccharide biosynthetic process"/>
    <property type="evidence" value="ECO:0007669"/>
    <property type="project" value="TreeGrafter"/>
</dbReference>
<dbReference type="PATRIC" id="fig|1265820.5.peg.1747"/>
<evidence type="ECO:0000256" key="1">
    <source>
        <dbReference type="ARBA" id="ARBA00022679"/>
    </source>
</evidence>
<dbReference type="Pfam" id="PF00534">
    <property type="entry name" value="Glycos_transf_1"/>
    <property type="match status" value="1"/>
</dbReference>
<dbReference type="Gene3D" id="3.40.50.2000">
    <property type="entry name" value="Glycogen Phosphorylase B"/>
    <property type="match status" value="1"/>
</dbReference>
<dbReference type="RefSeq" id="WP_036079127.1">
    <property type="nucleotide sequence ID" value="NZ_AODE01000018.1"/>
</dbReference>
<proteinExistence type="predicted"/>
<gene>
    <name evidence="3" type="ORF">PCORN_08942</name>
</gene>
<feature type="domain" description="Glycosyl transferase family 1" evidence="2">
    <location>
        <begin position="65"/>
        <end position="219"/>
    </location>
</feature>
<dbReference type="OrthoDB" id="9797829at2"/>
<dbReference type="PANTHER" id="PTHR46401">
    <property type="entry name" value="GLYCOSYLTRANSFERASE WBBK-RELATED"/>
    <property type="match status" value="1"/>
</dbReference>
<dbReference type="InterPro" id="IPR001296">
    <property type="entry name" value="Glyco_trans_1"/>
</dbReference>
<accession>W7BTY8</accession>
<sequence length="240" mass="28325">MIIWKHSPADLYDKENIGYRELFYLGIGMASEIVVITELDRIKWYEYIDKVIFIPNMLTLIPEQKKISDLKQKRLLFCRRIDYKHKGIDRLLTIFKHVSELGWELVIVGAGKDTKRLKNELKEISNIRHIEASSHEELHEYYSTSSIFLHTSRYEGFGLVITEAMAFGLPVISFETTGSEEILAWKYGVLLPQNDLERYVAELKILMLSIEKRKVWQSKSLQRSKEYLPERILKKWEDIL</sequence>
<evidence type="ECO:0000313" key="4">
    <source>
        <dbReference type="Proteomes" id="UP000019254"/>
    </source>
</evidence>
<keyword evidence="4" id="KW-1185">Reference proteome</keyword>
<evidence type="ECO:0000259" key="2">
    <source>
        <dbReference type="Pfam" id="PF00534"/>
    </source>
</evidence>
<name>W7BTY8_9LIST</name>
<dbReference type="Proteomes" id="UP000019254">
    <property type="component" value="Unassembled WGS sequence"/>
</dbReference>